<dbReference type="InterPro" id="IPR001995">
    <property type="entry name" value="Peptidase_A2_cat"/>
</dbReference>
<dbReference type="SUPFAM" id="SSF53098">
    <property type="entry name" value="Ribonuclease H-like"/>
    <property type="match status" value="1"/>
</dbReference>
<protein>
    <submittedName>
        <fullName evidence="4">Uncharacterized protein LOC112458648</fullName>
    </submittedName>
    <submittedName>
        <fullName evidence="5">Uncharacterized protein LOC112468788</fullName>
    </submittedName>
</protein>
<evidence type="ECO:0000313" key="5">
    <source>
        <dbReference type="RefSeq" id="XP_024893907.1"/>
    </source>
</evidence>
<organism evidence="3 4">
    <name type="scientific">Temnothorax curvispinosus</name>
    <dbReference type="NCBI Taxonomy" id="300111"/>
    <lineage>
        <taxon>Eukaryota</taxon>
        <taxon>Metazoa</taxon>
        <taxon>Ecdysozoa</taxon>
        <taxon>Arthropoda</taxon>
        <taxon>Hexapoda</taxon>
        <taxon>Insecta</taxon>
        <taxon>Pterygota</taxon>
        <taxon>Neoptera</taxon>
        <taxon>Endopterygota</taxon>
        <taxon>Hymenoptera</taxon>
        <taxon>Apocrita</taxon>
        <taxon>Aculeata</taxon>
        <taxon>Formicoidea</taxon>
        <taxon>Formicidae</taxon>
        <taxon>Myrmicinae</taxon>
        <taxon>Temnothorax</taxon>
    </lineage>
</organism>
<feature type="domain" description="Peptidase A2" evidence="1">
    <location>
        <begin position="26"/>
        <end position="110"/>
    </location>
</feature>
<sequence length="1274" mass="144960">MFAGSSILLATAKVIIVSPSGQLKQIRALIDQGSEVSIVTERVVQQLKLPRRHSSTSLIGIGAQKDNKTKGITSFVFKPHFQSDFEMQIDAYILPKLTSSLPSLSHDRDAWLHLNNLKLADPTFNKPGSIDLIIGANVYPHIIEEGIVRGEPDTPIAQLTKLGWIVSGLASLRKISSHAQGYHVSVNEDLHDLLKKFWETEEVSVSNKTLSKDEQDCEDHFVATHSRDANGRYIVKLPFKDSPNKLGNSKAKAIRQMTNLYHKLSNNDTHAQLYKDFINEYEALDHMKRVKDTQNEPDLVYYLPHHGVYREHSLSTKLRVVFNGSSKTTTGYSINQILHSGAKLQLNLFNVLIWFRLFRYVFFADIEKMYRQIRIHPDDWDFQRIVWIDFLALRAFEQLIRDEGHKFPLAIPTMKKGRYVDDFFGGEDTIQNARRVVEQVNSLCMAGGFPLKKWVSNEPDILSSIPVDLRLDKASIQIEESSIIHTLGLSWHPSIDQFRFTLNLDEPKLISKRTILSTISKIFDPLGFISPITISGRILIQELWASGLGWDDELPTVLLNKWNRFICQLQEASSFTFPRWIGFNSTDSFELHGFSDASQNAAAAVVYLRACSTDQSVTITLVASKTKVAPLKRLTIPRLELIAAVLLVKLIQSILFTLEKPNLPVFAWIDSQVVYQWITNHPSRWKEFVHNRVVFIQDTLPQCKWGLVPGVQNPADLATRGISPSQLNESSMWWSGPEWLSSPRSAWPQISSSLISENLEEREHRICVFVTNKHPEVWNLLTKYSNLTKLLRITALCRKFIRKAHKDTKSELTPFLSVNDINNEKYFWIKIVQQFSFSPELKILSQGHSLPKSNPLTNLAPYIDSNGLLRVGGRLQQSLLSNEAKHPFILPKESAFTTLIIDDAHSRTLHGGTQLTLSFIRQTYWIIRGRIPVKSFILKCVKCTRFRQQRAQQLMGQLPVERVVPARPFLHSGVDYAGPFTIKTWRGRNAKTYKGYISLFVCLATSAIHLELVTDYTSEAFIAAYRRFISRRGICATLTSDCGTNFQGADKELKRLFSAASDEWKHISSSLLNNGTQWKFNPPSAPHFGGKWEAGVKSVKYHLKRTIGDTLLTYEDMSTLLFQIEAVLNSRPLCRLSDDPDDLSILTPGHFLIGEALSTLPEPSLSLVQISHLNRWQLLQQKLENFWSHWSKDYLQRQLSIYKWNQVNPSIAEGTVVLIVNDNYPPSKWPLGRVIKTHPGPDGHTRVVTVKTQFSELQRPITKICPLDVNQTQL</sequence>
<dbReference type="InterPro" id="IPR008042">
    <property type="entry name" value="Retrotrans_Pao"/>
</dbReference>
<dbReference type="GO" id="GO:0003676">
    <property type="term" value="F:nucleic acid binding"/>
    <property type="evidence" value="ECO:0007669"/>
    <property type="project" value="InterPro"/>
</dbReference>
<dbReference type="InterPro" id="IPR041588">
    <property type="entry name" value="Integrase_H2C2"/>
</dbReference>
<feature type="domain" description="Integrase catalytic" evidence="2">
    <location>
        <begin position="964"/>
        <end position="1156"/>
    </location>
</feature>
<name>A0A6J1Q7F1_9HYME</name>
<dbReference type="AlphaFoldDB" id="A0A6J1Q7F1"/>
<dbReference type="Pfam" id="PF05380">
    <property type="entry name" value="Peptidase_A17"/>
    <property type="match status" value="1"/>
</dbReference>
<dbReference type="PROSITE" id="PS50994">
    <property type="entry name" value="INTEGRASE"/>
    <property type="match status" value="1"/>
</dbReference>
<dbReference type="Proteomes" id="UP000504618">
    <property type="component" value="Unplaced"/>
</dbReference>
<evidence type="ECO:0000313" key="4">
    <source>
        <dbReference type="RefSeq" id="XP_024878154.1"/>
    </source>
</evidence>
<dbReference type="RefSeq" id="XP_024878154.1">
    <property type="nucleotide sequence ID" value="XM_025022386.1"/>
</dbReference>
<dbReference type="InterPro" id="IPR036397">
    <property type="entry name" value="RNaseH_sf"/>
</dbReference>
<evidence type="ECO:0000259" key="2">
    <source>
        <dbReference type="PROSITE" id="PS50994"/>
    </source>
</evidence>
<dbReference type="GO" id="GO:0042575">
    <property type="term" value="C:DNA polymerase complex"/>
    <property type="evidence" value="ECO:0007669"/>
    <property type="project" value="UniProtKB-ARBA"/>
</dbReference>
<dbReference type="InterPro" id="IPR043502">
    <property type="entry name" value="DNA/RNA_pol_sf"/>
</dbReference>
<dbReference type="PANTHER" id="PTHR47331">
    <property type="entry name" value="PHD-TYPE DOMAIN-CONTAINING PROTEIN"/>
    <property type="match status" value="1"/>
</dbReference>
<dbReference type="OrthoDB" id="7549953at2759"/>
<dbReference type="RefSeq" id="XP_024893907.1">
    <property type="nucleotide sequence ID" value="XM_025038139.1"/>
</dbReference>
<dbReference type="InterPro" id="IPR001584">
    <property type="entry name" value="Integrase_cat-core"/>
</dbReference>
<dbReference type="GeneID" id="112458648"/>
<evidence type="ECO:0000259" key="1">
    <source>
        <dbReference type="PROSITE" id="PS50175"/>
    </source>
</evidence>
<dbReference type="Pfam" id="PF18701">
    <property type="entry name" value="DUF5641"/>
    <property type="match status" value="1"/>
</dbReference>
<dbReference type="Pfam" id="PF17921">
    <property type="entry name" value="Integrase_H2C2"/>
    <property type="match status" value="1"/>
</dbReference>
<keyword evidence="3" id="KW-1185">Reference proteome</keyword>
<dbReference type="GO" id="GO:0004190">
    <property type="term" value="F:aspartic-type endopeptidase activity"/>
    <property type="evidence" value="ECO:0007669"/>
    <property type="project" value="InterPro"/>
</dbReference>
<dbReference type="Gene3D" id="3.30.420.10">
    <property type="entry name" value="Ribonuclease H-like superfamily/Ribonuclease H"/>
    <property type="match status" value="1"/>
</dbReference>
<dbReference type="GO" id="GO:0071897">
    <property type="term" value="P:DNA biosynthetic process"/>
    <property type="evidence" value="ECO:0007669"/>
    <property type="project" value="UniProtKB-ARBA"/>
</dbReference>
<accession>A0A6J1Q7F1</accession>
<dbReference type="PROSITE" id="PS50175">
    <property type="entry name" value="ASP_PROT_RETROV"/>
    <property type="match status" value="1"/>
</dbReference>
<dbReference type="SUPFAM" id="SSF56672">
    <property type="entry name" value="DNA/RNA polymerases"/>
    <property type="match status" value="1"/>
</dbReference>
<dbReference type="PANTHER" id="PTHR47331:SF1">
    <property type="entry name" value="GAG-LIKE PROTEIN"/>
    <property type="match status" value="1"/>
</dbReference>
<evidence type="ECO:0000313" key="3">
    <source>
        <dbReference type="Proteomes" id="UP000504618"/>
    </source>
</evidence>
<dbReference type="InterPro" id="IPR012337">
    <property type="entry name" value="RNaseH-like_sf"/>
</dbReference>
<reference evidence="4 5" key="1">
    <citation type="submission" date="2025-04" db="UniProtKB">
        <authorList>
            <consortium name="RefSeq"/>
        </authorList>
    </citation>
    <scope>IDENTIFICATION</scope>
    <source>
        <tissue evidence="4 5">Whole body</tissue>
    </source>
</reference>
<dbReference type="InterPro" id="IPR040676">
    <property type="entry name" value="DUF5641"/>
</dbReference>
<dbReference type="GO" id="GO:0015074">
    <property type="term" value="P:DNA integration"/>
    <property type="evidence" value="ECO:0007669"/>
    <property type="project" value="InterPro"/>
</dbReference>
<dbReference type="GO" id="GO:0006508">
    <property type="term" value="P:proteolysis"/>
    <property type="evidence" value="ECO:0007669"/>
    <property type="project" value="InterPro"/>
</dbReference>
<dbReference type="Gene3D" id="1.10.340.70">
    <property type="match status" value="1"/>
</dbReference>
<proteinExistence type="predicted"/>
<gene>
    <name evidence="4" type="primary">LOC112458648</name>
    <name evidence="5" type="synonym">LOC112468788</name>
</gene>